<dbReference type="Pfam" id="PF00078">
    <property type="entry name" value="RVT_1"/>
    <property type="match status" value="1"/>
</dbReference>
<feature type="domain" description="Reverse transcriptase" evidence="8">
    <location>
        <begin position="4"/>
        <end position="113"/>
    </location>
</feature>
<dbReference type="OMA" id="WCFLMIY"/>
<dbReference type="InterPro" id="IPR000477">
    <property type="entry name" value="RT_dom"/>
</dbReference>
<dbReference type="Proteomes" id="UP000075243">
    <property type="component" value="Chromosome 2"/>
</dbReference>
<dbReference type="CDD" id="cd01647">
    <property type="entry name" value="RT_LTR"/>
    <property type="match status" value="1"/>
</dbReference>
<evidence type="ECO:0000256" key="5">
    <source>
        <dbReference type="ARBA" id="ARBA00022759"/>
    </source>
</evidence>
<evidence type="ECO:0000256" key="6">
    <source>
        <dbReference type="ARBA" id="ARBA00022801"/>
    </source>
</evidence>
<dbReference type="InterPro" id="IPR043128">
    <property type="entry name" value="Rev_trsase/Diguanyl_cyclase"/>
</dbReference>
<keyword evidence="5" id="KW-0255">Endonuclease</keyword>
<gene>
    <name evidence="9" type="ORF">KK1_008224</name>
</gene>
<organism evidence="9 10">
    <name type="scientific">Cajanus cajan</name>
    <name type="common">Pigeon pea</name>
    <name type="synonym">Cajanus indicus</name>
    <dbReference type="NCBI Taxonomy" id="3821"/>
    <lineage>
        <taxon>Eukaryota</taxon>
        <taxon>Viridiplantae</taxon>
        <taxon>Streptophyta</taxon>
        <taxon>Embryophyta</taxon>
        <taxon>Tracheophyta</taxon>
        <taxon>Spermatophyta</taxon>
        <taxon>Magnoliopsida</taxon>
        <taxon>eudicotyledons</taxon>
        <taxon>Gunneridae</taxon>
        <taxon>Pentapetalae</taxon>
        <taxon>rosids</taxon>
        <taxon>fabids</taxon>
        <taxon>Fabales</taxon>
        <taxon>Fabaceae</taxon>
        <taxon>Papilionoideae</taxon>
        <taxon>50 kb inversion clade</taxon>
        <taxon>NPAAA clade</taxon>
        <taxon>indigoferoid/millettioid clade</taxon>
        <taxon>Phaseoleae</taxon>
        <taxon>Cajanus</taxon>
    </lineage>
</organism>
<dbReference type="InterPro" id="IPR053134">
    <property type="entry name" value="RNA-dir_DNA_polymerase"/>
</dbReference>
<keyword evidence="10" id="KW-1185">Reference proteome</keyword>
<dbReference type="Gramene" id="C.cajan_07982.t">
    <property type="protein sequence ID" value="C.cajan_07982.t.cds1"/>
    <property type="gene ID" value="C.cajan_07982"/>
</dbReference>
<evidence type="ECO:0000256" key="2">
    <source>
        <dbReference type="ARBA" id="ARBA00022679"/>
    </source>
</evidence>
<evidence type="ECO:0000256" key="3">
    <source>
        <dbReference type="ARBA" id="ARBA00022695"/>
    </source>
</evidence>
<dbReference type="AlphaFoldDB" id="A0A151U837"/>
<reference evidence="9 10" key="1">
    <citation type="journal article" date="2012" name="Nat. Biotechnol.">
        <title>Draft genome sequence of pigeonpea (Cajanus cajan), an orphan legume crop of resource-poor farmers.</title>
        <authorList>
            <person name="Varshney R.K."/>
            <person name="Chen W."/>
            <person name="Li Y."/>
            <person name="Bharti A.K."/>
            <person name="Saxena R.K."/>
            <person name="Schlueter J.A."/>
            <person name="Donoghue M.T."/>
            <person name="Azam S."/>
            <person name="Fan G."/>
            <person name="Whaley A.M."/>
            <person name="Farmer A.D."/>
            <person name="Sheridan J."/>
            <person name="Iwata A."/>
            <person name="Tuteja R."/>
            <person name="Penmetsa R.V."/>
            <person name="Wu W."/>
            <person name="Upadhyaya H.D."/>
            <person name="Yang S.P."/>
            <person name="Shah T."/>
            <person name="Saxena K.B."/>
            <person name="Michael T."/>
            <person name="McCombie W.R."/>
            <person name="Yang B."/>
            <person name="Zhang G."/>
            <person name="Yang H."/>
            <person name="Wang J."/>
            <person name="Spillane C."/>
            <person name="Cook D.R."/>
            <person name="May G.D."/>
            <person name="Xu X."/>
            <person name="Jackson S.A."/>
        </authorList>
    </citation>
    <scope>NUCLEOTIDE SEQUENCE [LARGE SCALE GENOMIC DNA]</scope>
    <source>
        <strain evidence="10">cv. Asha</strain>
    </source>
</reference>
<dbReference type="PANTHER" id="PTHR24559:SF441">
    <property type="entry name" value="NUCLEOTIDYLTRANSFERASE, RIBONUCLEASE H"/>
    <property type="match status" value="1"/>
</dbReference>
<evidence type="ECO:0000256" key="7">
    <source>
        <dbReference type="ARBA" id="ARBA00022918"/>
    </source>
</evidence>
<evidence type="ECO:0000259" key="8">
    <source>
        <dbReference type="Pfam" id="PF00078"/>
    </source>
</evidence>
<keyword evidence="7" id="KW-0695">RNA-directed DNA polymerase</keyword>
<keyword evidence="1" id="KW-0645">Protease</keyword>
<dbReference type="EMBL" id="CM003604">
    <property type="protein sequence ID" value="KYP75486.1"/>
    <property type="molecule type" value="Genomic_DNA"/>
</dbReference>
<keyword evidence="6" id="KW-0378">Hydrolase</keyword>
<dbReference type="FunFam" id="3.10.10.10:FF:000007">
    <property type="entry name" value="Retrovirus-related Pol polyprotein from transposon 17.6-like Protein"/>
    <property type="match status" value="1"/>
</dbReference>
<sequence length="117" mass="14077">MILVRKKDHTWRMCVDYTALNKETIPNKYPIPFIRELLDELNGASYFSKLDLKLGFHQIQVREEDIPKIAFRTHNGHYEYLVMSFGLMNAPTTFQSLMNDVFMHCLRKFFWCFLMIY</sequence>
<evidence type="ECO:0000256" key="4">
    <source>
        <dbReference type="ARBA" id="ARBA00022722"/>
    </source>
</evidence>
<keyword evidence="3" id="KW-0548">Nucleotidyltransferase</keyword>
<evidence type="ECO:0000313" key="9">
    <source>
        <dbReference type="EMBL" id="KYP75486.1"/>
    </source>
</evidence>
<dbReference type="GO" id="GO:0006508">
    <property type="term" value="P:proteolysis"/>
    <property type="evidence" value="ECO:0007669"/>
    <property type="project" value="UniProtKB-KW"/>
</dbReference>
<dbReference type="Gene3D" id="3.30.70.270">
    <property type="match status" value="1"/>
</dbReference>
<dbReference type="PANTHER" id="PTHR24559">
    <property type="entry name" value="TRANSPOSON TY3-I GAG-POL POLYPROTEIN"/>
    <property type="match status" value="1"/>
</dbReference>
<evidence type="ECO:0000313" key="10">
    <source>
        <dbReference type="Proteomes" id="UP000075243"/>
    </source>
</evidence>
<dbReference type="InterPro" id="IPR043502">
    <property type="entry name" value="DNA/RNA_pol_sf"/>
</dbReference>
<dbReference type="SUPFAM" id="SSF56672">
    <property type="entry name" value="DNA/RNA polymerases"/>
    <property type="match status" value="1"/>
</dbReference>
<evidence type="ECO:0000256" key="1">
    <source>
        <dbReference type="ARBA" id="ARBA00022670"/>
    </source>
</evidence>
<accession>A0A151U837</accession>
<dbReference type="GO" id="GO:0003964">
    <property type="term" value="F:RNA-directed DNA polymerase activity"/>
    <property type="evidence" value="ECO:0007669"/>
    <property type="project" value="UniProtKB-KW"/>
</dbReference>
<protein>
    <submittedName>
        <fullName evidence="9">Retrovirus-related Pol polyprotein from transposon 297 family</fullName>
    </submittedName>
</protein>
<dbReference type="Gene3D" id="3.10.10.10">
    <property type="entry name" value="HIV Type 1 Reverse Transcriptase, subunit A, domain 1"/>
    <property type="match status" value="1"/>
</dbReference>
<keyword evidence="2" id="KW-0808">Transferase</keyword>
<dbReference type="GO" id="GO:0004519">
    <property type="term" value="F:endonuclease activity"/>
    <property type="evidence" value="ECO:0007669"/>
    <property type="project" value="UniProtKB-KW"/>
</dbReference>
<name>A0A151U837_CAJCA</name>
<proteinExistence type="predicted"/>
<keyword evidence="4" id="KW-0540">Nuclease</keyword>
<dbReference type="GO" id="GO:0008233">
    <property type="term" value="F:peptidase activity"/>
    <property type="evidence" value="ECO:0007669"/>
    <property type="project" value="UniProtKB-KW"/>
</dbReference>